<feature type="transmembrane region" description="Helical" evidence="10">
    <location>
        <begin position="362"/>
        <end position="380"/>
    </location>
</feature>
<evidence type="ECO:0000256" key="9">
    <source>
        <dbReference type="ARBA" id="ARBA00023136"/>
    </source>
</evidence>
<evidence type="ECO:0000256" key="8">
    <source>
        <dbReference type="ARBA" id="ARBA00022989"/>
    </source>
</evidence>
<reference evidence="12 13" key="1">
    <citation type="submission" date="2020-05" db="EMBL/GenBank/DDBJ databases">
        <authorList>
            <person name="Campoy J."/>
            <person name="Schneeberger K."/>
            <person name="Spophaly S."/>
        </authorList>
    </citation>
    <scope>NUCLEOTIDE SEQUENCE [LARGE SCALE GENOMIC DNA]</scope>
    <source>
        <strain evidence="12">PruArmRojPasFocal</strain>
    </source>
</reference>
<dbReference type="GO" id="GO:0061630">
    <property type="term" value="F:ubiquitin protein ligase activity"/>
    <property type="evidence" value="ECO:0007669"/>
    <property type="project" value="UniProtKB-EC"/>
</dbReference>
<feature type="transmembrane region" description="Helical" evidence="10">
    <location>
        <begin position="409"/>
        <end position="428"/>
    </location>
</feature>
<name>A0A6J5UNR6_PRUAR</name>
<comment type="subcellular location">
    <subcellularLocation>
        <location evidence="2">Endomembrane system</location>
        <topology evidence="2">Multi-pass membrane protein</topology>
    </subcellularLocation>
</comment>
<keyword evidence="5" id="KW-0808">Transferase</keyword>
<evidence type="ECO:0000256" key="2">
    <source>
        <dbReference type="ARBA" id="ARBA00004127"/>
    </source>
</evidence>
<comment type="pathway">
    <text evidence="3">Protein modification; protein ubiquitination.</text>
</comment>
<evidence type="ECO:0000256" key="5">
    <source>
        <dbReference type="ARBA" id="ARBA00022679"/>
    </source>
</evidence>
<organism evidence="12 13">
    <name type="scientific">Prunus armeniaca</name>
    <name type="common">Apricot</name>
    <name type="synonym">Armeniaca vulgaris</name>
    <dbReference type="NCBI Taxonomy" id="36596"/>
    <lineage>
        <taxon>Eukaryota</taxon>
        <taxon>Viridiplantae</taxon>
        <taxon>Streptophyta</taxon>
        <taxon>Embryophyta</taxon>
        <taxon>Tracheophyta</taxon>
        <taxon>Spermatophyta</taxon>
        <taxon>Magnoliopsida</taxon>
        <taxon>eudicotyledons</taxon>
        <taxon>Gunneridae</taxon>
        <taxon>Pentapetalae</taxon>
        <taxon>rosids</taxon>
        <taxon>fabids</taxon>
        <taxon>Rosales</taxon>
        <taxon>Rosaceae</taxon>
        <taxon>Amygdaloideae</taxon>
        <taxon>Amygdaleae</taxon>
        <taxon>Prunus</taxon>
    </lineage>
</organism>
<proteinExistence type="predicted"/>
<evidence type="ECO:0000256" key="1">
    <source>
        <dbReference type="ARBA" id="ARBA00000900"/>
    </source>
</evidence>
<evidence type="ECO:0000256" key="10">
    <source>
        <dbReference type="SAM" id="Phobius"/>
    </source>
</evidence>
<keyword evidence="9 10" id="KW-0472">Membrane</keyword>
<dbReference type="EC" id="2.3.2.27" evidence="4"/>
<evidence type="ECO:0000256" key="6">
    <source>
        <dbReference type="ARBA" id="ARBA00022692"/>
    </source>
</evidence>
<keyword evidence="6 10" id="KW-0812">Transmembrane</keyword>
<dbReference type="EMBL" id="CAEKDK010000004">
    <property type="protein sequence ID" value="CAB4277523.1"/>
    <property type="molecule type" value="Genomic_DNA"/>
</dbReference>
<dbReference type="InterPro" id="IPR021319">
    <property type="entry name" value="DUF2921"/>
</dbReference>
<evidence type="ECO:0000256" key="7">
    <source>
        <dbReference type="ARBA" id="ARBA00022786"/>
    </source>
</evidence>
<evidence type="ECO:0000256" key="4">
    <source>
        <dbReference type="ARBA" id="ARBA00012483"/>
    </source>
</evidence>
<feature type="transmembrane region" description="Helical" evidence="10">
    <location>
        <begin position="196"/>
        <end position="216"/>
    </location>
</feature>
<protein>
    <recommendedName>
        <fullName evidence="4">RING-type E3 ubiquitin transferase</fullName>
        <ecNumber evidence="4">2.3.2.27</ecNumber>
    </recommendedName>
</protein>
<keyword evidence="8 10" id="KW-1133">Transmembrane helix</keyword>
<dbReference type="PANTHER" id="PTHR33389">
    <property type="entry name" value="FAMILY PROTEIN, PUTATIVE (DUF2921)-RELATED"/>
    <property type="match status" value="1"/>
</dbReference>
<feature type="domain" description="SWEET-like" evidence="11">
    <location>
        <begin position="185"/>
        <end position="442"/>
    </location>
</feature>
<keyword evidence="7" id="KW-0833">Ubl conjugation pathway</keyword>
<accession>A0A6J5UNR6</accession>
<dbReference type="GO" id="GO:0012505">
    <property type="term" value="C:endomembrane system"/>
    <property type="evidence" value="ECO:0007669"/>
    <property type="project" value="UniProtKB-SubCell"/>
</dbReference>
<sequence length="471" mass="52708">MNLEGIPGQKYEYTKIDEVMKLCPRRKPRVSANDKTNIYPNPFSYDMSFDMSAKNSRGVVSWGSSVPFSAGSRFFNQHWHSMKDAYSVASTEAPVSAPVSYSYNISYKISIKVLSNAKRKPVHDRLQKSGLKESTSTNQRILLIFPPANSSGFIKGGIESKRKKSDPLYFEHLDLSSAAGYADEAEQSISRMDVEITLALVSTTLACIFVALQLFHVKNHPDVLPSISIFMKAFLGVGSSGWLEVNEVIVRALTMVGFLLKLRLLSLTWSARSVDNGTQNELWVMEKKAFIVALPVYVAGTLAVLFLMDWRKIGTDNDVVLSDYHEHPILGALKSYAGLVLDSFLLPQILLNMFCKSKEKSLSVLFYMGTTFVRVLPHAYDLYRSYSSAHHQLNEAYIYASPVADFYSTAWDVIIPFVGLLFVGIIYLQQKFGGLCIVPQKLRELRRSQLLLKANCQSDVGVTLSGRDLNL</sequence>
<evidence type="ECO:0000313" key="13">
    <source>
        <dbReference type="Proteomes" id="UP000507222"/>
    </source>
</evidence>
<evidence type="ECO:0000313" key="12">
    <source>
        <dbReference type="EMBL" id="CAB4277523.1"/>
    </source>
</evidence>
<dbReference type="PANTHER" id="PTHR33389:SF18">
    <property type="entry name" value="OS01G0677900 PROTEIN"/>
    <property type="match status" value="1"/>
</dbReference>
<feature type="transmembrane region" description="Helical" evidence="10">
    <location>
        <begin position="289"/>
        <end position="308"/>
    </location>
</feature>
<evidence type="ECO:0000256" key="3">
    <source>
        <dbReference type="ARBA" id="ARBA00004906"/>
    </source>
</evidence>
<dbReference type="AlphaFoldDB" id="A0A6J5UNR6"/>
<comment type="catalytic activity">
    <reaction evidence="1">
        <text>S-ubiquitinyl-[E2 ubiquitin-conjugating enzyme]-L-cysteine + [acceptor protein]-L-lysine = [E2 ubiquitin-conjugating enzyme]-L-cysteine + N(6)-ubiquitinyl-[acceptor protein]-L-lysine.</text>
        <dbReference type="EC" id="2.3.2.27"/>
    </reaction>
</comment>
<gene>
    <name evidence="12" type="ORF">CURHAP_LOCUS27287</name>
</gene>
<dbReference type="Pfam" id="PF11145">
    <property type="entry name" value="DUF2921"/>
    <property type="match status" value="1"/>
</dbReference>
<evidence type="ECO:0000259" key="11">
    <source>
        <dbReference type="Pfam" id="PF11145"/>
    </source>
</evidence>
<dbReference type="Proteomes" id="UP000507222">
    <property type="component" value="Unassembled WGS sequence"/>
</dbReference>